<organism evidence="2 3">
    <name type="scientific">Hyphomonas adhaerens MHS-3</name>
    <dbReference type="NCBI Taxonomy" id="1280949"/>
    <lineage>
        <taxon>Bacteria</taxon>
        <taxon>Pseudomonadati</taxon>
        <taxon>Pseudomonadota</taxon>
        <taxon>Alphaproteobacteria</taxon>
        <taxon>Hyphomonadales</taxon>
        <taxon>Hyphomonadaceae</taxon>
        <taxon>Hyphomonas</taxon>
    </lineage>
</organism>
<feature type="signal peptide" evidence="1">
    <location>
        <begin position="1"/>
        <end position="17"/>
    </location>
</feature>
<reference evidence="2 3" key="1">
    <citation type="journal article" date="2014" name="Antonie Van Leeuwenhoek">
        <title>Hyphomonas beringensis sp. nov. and Hyphomonas chukchiensis sp. nov., isolated from surface seawater of the Bering Sea and Chukchi Sea.</title>
        <authorList>
            <person name="Li C."/>
            <person name="Lai Q."/>
            <person name="Li G."/>
            <person name="Dong C."/>
            <person name="Wang J."/>
            <person name="Liao Y."/>
            <person name="Shao Z."/>
        </authorList>
    </citation>
    <scope>NUCLEOTIDE SEQUENCE [LARGE SCALE GENOMIC DNA]</scope>
    <source>
        <strain evidence="2 3">MHS-3</strain>
    </source>
</reference>
<dbReference type="PATRIC" id="fig|1280949.3.peg.1867"/>
<dbReference type="STRING" id="1280949.HAD_09150"/>
<keyword evidence="1" id="KW-0732">Signal</keyword>
<keyword evidence="3" id="KW-1185">Reference proteome</keyword>
<evidence type="ECO:0000313" key="3">
    <source>
        <dbReference type="Proteomes" id="UP000027446"/>
    </source>
</evidence>
<dbReference type="AlphaFoldDB" id="A0A069E9G5"/>
<sequence length="87" mass="8850">MRMKIIAAALVATGVLAACDANQGPMEEAGESIDEAVDNMDQPDTVGESIDNAADETADAVEDAADDIDGAIDEAGEAMEEAADPPQ</sequence>
<evidence type="ECO:0000256" key="1">
    <source>
        <dbReference type="SAM" id="SignalP"/>
    </source>
</evidence>
<evidence type="ECO:0000313" key="2">
    <source>
        <dbReference type="EMBL" id="KCZ85841.1"/>
    </source>
</evidence>
<dbReference type="PROSITE" id="PS51257">
    <property type="entry name" value="PROKAR_LIPOPROTEIN"/>
    <property type="match status" value="1"/>
</dbReference>
<protein>
    <recommendedName>
        <fullName evidence="4">Lipoprotein</fullName>
    </recommendedName>
</protein>
<gene>
    <name evidence="2" type="ORF">HAD_09150</name>
</gene>
<accession>A0A069E9G5</accession>
<feature type="chain" id="PRO_5001663605" description="Lipoprotein" evidence="1">
    <location>
        <begin position="18"/>
        <end position="87"/>
    </location>
</feature>
<proteinExistence type="predicted"/>
<dbReference type="RefSeq" id="WP_051596071.1">
    <property type="nucleotide sequence ID" value="NZ_ARYH01000001.1"/>
</dbReference>
<dbReference type="Proteomes" id="UP000027446">
    <property type="component" value="Unassembled WGS sequence"/>
</dbReference>
<dbReference type="EMBL" id="ARYH01000001">
    <property type="protein sequence ID" value="KCZ85841.1"/>
    <property type="molecule type" value="Genomic_DNA"/>
</dbReference>
<evidence type="ECO:0008006" key="4">
    <source>
        <dbReference type="Google" id="ProtNLM"/>
    </source>
</evidence>
<name>A0A069E9G5_9PROT</name>
<comment type="caution">
    <text evidence="2">The sequence shown here is derived from an EMBL/GenBank/DDBJ whole genome shotgun (WGS) entry which is preliminary data.</text>
</comment>